<evidence type="ECO:0000313" key="10">
    <source>
        <dbReference type="EMBL" id="MFC0238981.1"/>
    </source>
</evidence>
<dbReference type="InterPro" id="IPR002292">
    <property type="entry name" value="Orn/put_carbamltrans"/>
</dbReference>
<feature type="binding site" evidence="7">
    <location>
        <position position="294"/>
    </location>
    <ligand>
        <name>carbamoyl phosphate</name>
        <dbReference type="ChEBI" id="CHEBI:58228"/>
    </ligand>
</feature>
<feature type="binding site" evidence="7">
    <location>
        <begin position="58"/>
        <end position="61"/>
    </location>
    <ligand>
        <name>carbamoyl phosphate</name>
        <dbReference type="ChEBI" id="CHEBI:58228"/>
    </ligand>
</feature>
<feature type="binding site" evidence="7">
    <location>
        <begin position="231"/>
        <end position="232"/>
    </location>
    <ligand>
        <name>L-ornithine</name>
        <dbReference type="ChEBI" id="CHEBI:46911"/>
    </ligand>
</feature>
<organism evidence="10 11">
    <name type="scientific">Rhodopseudomonas telluris</name>
    <dbReference type="NCBI Taxonomy" id="644215"/>
    <lineage>
        <taxon>Bacteria</taxon>
        <taxon>Pseudomonadati</taxon>
        <taxon>Pseudomonadota</taxon>
        <taxon>Alphaproteobacteria</taxon>
        <taxon>Hyphomicrobiales</taxon>
        <taxon>Nitrobacteraceae</taxon>
        <taxon>Rhodopseudomonas</taxon>
    </lineage>
</organism>
<dbReference type="PROSITE" id="PS00097">
    <property type="entry name" value="CARBAMOYLTRANSFERASE"/>
    <property type="match status" value="1"/>
</dbReference>
<dbReference type="PRINTS" id="PR00100">
    <property type="entry name" value="AOTCASE"/>
</dbReference>
<evidence type="ECO:0000259" key="8">
    <source>
        <dbReference type="Pfam" id="PF00185"/>
    </source>
</evidence>
<evidence type="ECO:0000259" key="9">
    <source>
        <dbReference type="Pfam" id="PF02729"/>
    </source>
</evidence>
<evidence type="ECO:0000313" key="11">
    <source>
        <dbReference type="Proteomes" id="UP001589775"/>
    </source>
</evidence>
<evidence type="ECO:0000256" key="2">
    <source>
        <dbReference type="ARBA" id="ARBA00004975"/>
    </source>
</evidence>
<dbReference type="Pfam" id="PF00185">
    <property type="entry name" value="OTCace"/>
    <property type="match status" value="1"/>
</dbReference>
<evidence type="ECO:0000256" key="5">
    <source>
        <dbReference type="ARBA" id="ARBA00022679"/>
    </source>
</evidence>
<dbReference type="PANTHER" id="PTHR45753:SF3">
    <property type="entry name" value="ORNITHINE TRANSCARBAMYLASE, MITOCHONDRIAL"/>
    <property type="match status" value="1"/>
</dbReference>
<gene>
    <name evidence="10" type="primary">argF</name>
    <name evidence="10" type="ORF">ACFFJ6_00815</name>
</gene>
<reference evidence="10 11" key="1">
    <citation type="submission" date="2024-09" db="EMBL/GenBank/DDBJ databases">
        <authorList>
            <person name="Sun Q."/>
            <person name="Mori K."/>
        </authorList>
    </citation>
    <scope>NUCLEOTIDE SEQUENCE [LARGE SCALE GENOMIC DNA]</scope>
    <source>
        <strain evidence="10 11">KCTC 23279</strain>
    </source>
</reference>
<sequence>MSKLPTPRHFLDLTEVPTSELRNMLAASVSMKAKRKAGSLDDKPLAGKTLAMIFDKPSTRTRVSFDVGMRQLGGESIMLTGQEMQLGRGETIADTARVLSRFVDIIMIRILNHDALLELAANATVPVINGLTRKSHPCQVMADVMTFEEHRGSIKGATVAWTGDDNNVLASFAHAAQRFDFKLNVATPPQLAPNKALRDWIKSSGAAITIGTDPEEAVRGADCVVTDTWVSMGDKDGEHRHNLLKPYQVNAKLMSLAHKDAIFMHCLPAHRGEEVTDEVIDGPQSVVFDEAENRLHAQKGILAWCLGAVA</sequence>
<dbReference type="EC" id="2.1.3.3" evidence="4 7"/>
<dbReference type="SUPFAM" id="SSF53671">
    <property type="entry name" value="Aspartate/ornithine carbamoyltransferase"/>
    <property type="match status" value="1"/>
</dbReference>
<evidence type="ECO:0000256" key="7">
    <source>
        <dbReference type="HAMAP-Rule" id="MF_01109"/>
    </source>
</evidence>
<dbReference type="InterPro" id="IPR036901">
    <property type="entry name" value="Asp/Orn_carbamoylTrfase_sf"/>
</dbReference>
<proteinExistence type="inferred from homology"/>
<dbReference type="InterPro" id="IPR024904">
    <property type="entry name" value="OTCase_ArgI"/>
</dbReference>
<feature type="binding site" evidence="7">
    <location>
        <position position="227"/>
    </location>
    <ligand>
        <name>L-ornithine</name>
        <dbReference type="ChEBI" id="CHEBI:46911"/>
    </ligand>
</feature>
<name>A0ABV6EL93_9BRAD</name>
<evidence type="ECO:0000256" key="3">
    <source>
        <dbReference type="ARBA" id="ARBA00007805"/>
    </source>
</evidence>
<evidence type="ECO:0000256" key="1">
    <source>
        <dbReference type="ARBA" id="ARBA00003822"/>
    </source>
</evidence>
<comment type="function">
    <text evidence="1">Reversibly catalyzes the transfer of the carbamoyl group from carbamoyl phosphate (CP) to the N(epsilon) atom of ornithine (ORN) to produce L-citrulline.</text>
</comment>
<dbReference type="Pfam" id="PF02729">
    <property type="entry name" value="OTCace_N"/>
    <property type="match status" value="1"/>
</dbReference>
<keyword evidence="11" id="KW-1185">Reference proteome</keyword>
<keyword evidence="5 7" id="KW-0808">Transferase</keyword>
<feature type="binding site" evidence="7">
    <location>
        <position position="167"/>
    </location>
    <ligand>
        <name>L-ornithine</name>
        <dbReference type="ChEBI" id="CHEBI:46911"/>
    </ligand>
</feature>
<feature type="domain" description="Aspartate/ornithine carbamoyltransferase Asp/Orn-binding" evidence="8">
    <location>
        <begin position="155"/>
        <end position="305"/>
    </location>
</feature>
<feature type="binding site" evidence="7">
    <location>
        <begin position="136"/>
        <end position="139"/>
    </location>
    <ligand>
        <name>carbamoyl phosphate</name>
        <dbReference type="ChEBI" id="CHEBI:58228"/>
    </ligand>
</feature>
<dbReference type="NCBIfam" id="TIGR00658">
    <property type="entry name" value="orni_carb_tr"/>
    <property type="match status" value="1"/>
</dbReference>
<dbReference type="RefSeq" id="WP_378383357.1">
    <property type="nucleotide sequence ID" value="NZ_JBHLWM010000001.1"/>
</dbReference>
<protein>
    <recommendedName>
        <fullName evidence="4 7">Ornithine carbamoyltransferase</fullName>
        <shortName evidence="7">OTCase</shortName>
        <ecNumber evidence="4 7">2.1.3.3</ecNumber>
    </recommendedName>
</protein>
<evidence type="ECO:0000256" key="4">
    <source>
        <dbReference type="ARBA" id="ARBA00013007"/>
    </source>
</evidence>
<dbReference type="HAMAP" id="MF_01109">
    <property type="entry name" value="OTCase"/>
    <property type="match status" value="1"/>
</dbReference>
<feature type="binding site" evidence="7">
    <location>
        <position position="85"/>
    </location>
    <ligand>
        <name>carbamoyl phosphate</name>
        <dbReference type="ChEBI" id="CHEBI:58228"/>
    </ligand>
</feature>
<dbReference type="InterPro" id="IPR006131">
    <property type="entry name" value="Asp_carbamoyltransf_Asp/Orn-bd"/>
</dbReference>
<dbReference type="GO" id="GO:0004585">
    <property type="term" value="F:ornithine carbamoyltransferase activity"/>
    <property type="evidence" value="ECO:0007669"/>
    <property type="project" value="UniProtKB-EC"/>
</dbReference>
<dbReference type="PANTHER" id="PTHR45753">
    <property type="entry name" value="ORNITHINE CARBAMOYLTRANSFERASE, MITOCHONDRIAL"/>
    <property type="match status" value="1"/>
</dbReference>
<comment type="pathway">
    <text evidence="2">Amino-acid biosynthesis; L-arginine biosynthesis; L-arginine from L-ornithine and carbamoyl phosphate: step 1/3.</text>
</comment>
<dbReference type="PRINTS" id="PR00102">
    <property type="entry name" value="OTCASE"/>
</dbReference>
<dbReference type="EMBL" id="JBHLWM010000001">
    <property type="protein sequence ID" value="MFC0238981.1"/>
    <property type="molecule type" value="Genomic_DNA"/>
</dbReference>
<comment type="caution">
    <text evidence="10">The sequence shown here is derived from an EMBL/GenBank/DDBJ whole genome shotgun (WGS) entry which is preliminary data.</text>
</comment>
<feature type="binding site" evidence="7">
    <location>
        <position position="109"/>
    </location>
    <ligand>
        <name>carbamoyl phosphate</name>
        <dbReference type="ChEBI" id="CHEBI:58228"/>
    </ligand>
</feature>
<comment type="subcellular location">
    <subcellularLocation>
        <location evidence="7">Cytoplasm</location>
    </subcellularLocation>
</comment>
<dbReference type="InterPro" id="IPR006130">
    <property type="entry name" value="Asp/Orn_carbamoylTrfase"/>
</dbReference>
<dbReference type="Proteomes" id="UP001589775">
    <property type="component" value="Unassembled WGS sequence"/>
</dbReference>
<comment type="similarity">
    <text evidence="3 7">Belongs to the aspartate/ornithine carbamoyltransferase superfamily. OTCase family.</text>
</comment>
<feature type="binding site" evidence="7">
    <location>
        <begin position="266"/>
        <end position="267"/>
    </location>
    <ligand>
        <name>carbamoyl phosphate</name>
        <dbReference type="ChEBI" id="CHEBI:58228"/>
    </ligand>
</feature>
<accession>A0ABV6EL93</accession>
<keyword evidence="7" id="KW-0963">Cytoplasm</keyword>
<dbReference type="Gene3D" id="3.40.50.1370">
    <property type="entry name" value="Aspartate/ornithine carbamoyltransferase"/>
    <property type="match status" value="2"/>
</dbReference>
<dbReference type="InterPro" id="IPR006132">
    <property type="entry name" value="Asp/Orn_carbamoyltranf_P-bd"/>
</dbReference>
<dbReference type="NCBIfam" id="NF001986">
    <property type="entry name" value="PRK00779.1"/>
    <property type="match status" value="1"/>
</dbReference>
<feature type="domain" description="Aspartate/ornithine carbamoyltransferase carbamoyl-P binding" evidence="9">
    <location>
        <begin position="8"/>
        <end position="149"/>
    </location>
</feature>
<evidence type="ECO:0000256" key="6">
    <source>
        <dbReference type="ARBA" id="ARBA00048772"/>
    </source>
</evidence>
<comment type="catalytic activity">
    <reaction evidence="6 7">
        <text>carbamoyl phosphate + L-ornithine = L-citrulline + phosphate + H(+)</text>
        <dbReference type="Rhea" id="RHEA:19513"/>
        <dbReference type="ChEBI" id="CHEBI:15378"/>
        <dbReference type="ChEBI" id="CHEBI:43474"/>
        <dbReference type="ChEBI" id="CHEBI:46911"/>
        <dbReference type="ChEBI" id="CHEBI:57743"/>
        <dbReference type="ChEBI" id="CHEBI:58228"/>
        <dbReference type="EC" id="2.1.3.3"/>
    </reaction>
</comment>